<feature type="transmembrane region" description="Helical" evidence="1">
    <location>
        <begin position="29"/>
        <end position="51"/>
    </location>
</feature>
<sequence>MSAATIPAPAAARRNSRSATVPETGLSGFWLLVAAGILLLAALAGYALHLWRRVWRQQQRQREAAQASHAQLREDLRILAGALLEGQLPLIEGAIRIKVLLDNFDPLLSQDSRTAVFQTLFEATADIPTHADWQALERSERRRHEVHFGELELQHKAAARSAARWLLDEGLAR</sequence>
<name>A0A2T5PDI4_9PSED</name>
<dbReference type="InterPro" id="IPR019617">
    <property type="entry name" value="DUF2489"/>
</dbReference>
<keyword evidence="1" id="KW-0812">Transmembrane</keyword>
<keyword evidence="1" id="KW-0472">Membrane</keyword>
<keyword evidence="1" id="KW-1133">Transmembrane helix</keyword>
<evidence type="ECO:0000256" key="1">
    <source>
        <dbReference type="SAM" id="Phobius"/>
    </source>
</evidence>
<feature type="domain" description="DUF2489" evidence="2">
    <location>
        <begin position="41"/>
        <end position="166"/>
    </location>
</feature>
<keyword evidence="4" id="KW-1185">Reference proteome</keyword>
<evidence type="ECO:0000259" key="2">
    <source>
        <dbReference type="Pfam" id="PF10675"/>
    </source>
</evidence>
<evidence type="ECO:0000313" key="4">
    <source>
        <dbReference type="Proteomes" id="UP000244064"/>
    </source>
</evidence>
<protein>
    <submittedName>
        <fullName evidence="3">DUF2489 domain-containing protein</fullName>
    </submittedName>
</protein>
<accession>A0A2T5PDI4</accession>
<dbReference type="Proteomes" id="UP000244064">
    <property type="component" value="Unassembled WGS sequence"/>
</dbReference>
<dbReference type="EMBL" id="QASN01000006">
    <property type="protein sequence ID" value="PTU75784.1"/>
    <property type="molecule type" value="Genomic_DNA"/>
</dbReference>
<organism evidence="3 4">
    <name type="scientific">Pseudomonas mangrovi</name>
    <dbReference type="NCBI Taxonomy" id="2161748"/>
    <lineage>
        <taxon>Bacteria</taxon>
        <taxon>Pseudomonadati</taxon>
        <taxon>Pseudomonadota</taxon>
        <taxon>Gammaproteobacteria</taxon>
        <taxon>Pseudomonadales</taxon>
        <taxon>Pseudomonadaceae</taxon>
        <taxon>Pseudomonas</taxon>
    </lineage>
</organism>
<dbReference type="AlphaFoldDB" id="A0A2T5PDI4"/>
<gene>
    <name evidence="3" type="ORF">DBO85_03680</name>
</gene>
<reference evidence="3 4" key="1">
    <citation type="submission" date="2018-04" db="EMBL/GenBank/DDBJ databases">
        <title>Pseudomonas sp. nov., isolated from mangrove soil.</title>
        <authorList>
            <person name="Chen C."/>
        </authorList>
    </citation>
    <scope>NUCLEOTIDE SEQUENCE [LARGE SCALE GENOMIC DNA]</scope>
    <source>
        <strain evidence="3 4">TC-11</strain>
    </source>
</reference>
<evidence type="ECO:0000313" key="3">
    <source>
        <dbReference type="EMBL" id="PTU75784.1"/>
    </source>
</evidence>
<dbReference type="OrthoDB" id="5740155at2"/>
<dbReference type="Pfam" id="PF10675">
    <property type="entry name" value="DUF2489"/>
    <property type="match status" value="1"/>
</dbReference>
<comment type="caution">
    <text evidence="3">The sequence shown here is derived from an EMBL/GenBank/DDBJ whole genome shotgun (WGS) entry which is preliminary data.</text>
</comment>
<proteinExistence type="predicted"/>